<gene>
    <name evidence="1" type="ORF">IV417_18690</name>
</gene>
<evidence type="ECO:0000313" key="2">
    <source>
        <dbReference type="Proteomes" id="UP001315686"/>
    </source>
</evidence>
<proteinExistence type="predicted"/>
<accession>A0AAP2CSS6</accession>
<dbReference type="RefSeq" id="WP_327795657.1">
    <property type="nucleotide sequence ID" value="NZ_JADQAZ010000004.1"/>
</dbReference>
<comment type="caution">
    <text evidence="1">The sequence shown here is derived from an EMBL/GenBank/DDBJ whole genome shotgun (WGS) entry which is preliminary data.</text>
</comment>
<dbReference type="Gene3D" id="3.10.129.10">
    <property type="entry name" value="Hotdog Thioesterase"/>
    <property type="match status" value="1"/>
</dbReference>
<keyword evidence="2" id="KW-1185">Reference proteome</keyword>
<dbReference type="Proteomes" id="UP001315686">
    <property type="component" value="Unassembled WGS sequence"/>
</dbReference>
<dbReference type="NCBIfam" id="TIGR04099">
    <property type="entry name" value="biosn_Pnap_2097"/>
    <property type="match status" value="1"/>
</dbReference>
<name>A0AAP2CSS6_9RHOB</name>
<organism evidence="1 2">
    <name type="scientific">Harenicola maris</name>
    <dbReference type="NCBI Taxonomy" id="2841044"/>
    <lineage>
        <taxon>Bacteria</taxon>
        <taxon>Pseudomonadati</taxon>
        <taxon>Pseudomonadota</taxon>
        <taxon>Alphaproteobacteria</taxon>
        <taxon>Rhodobacterales</taxon>
        <taxon>Paracoccaceae</taxon>
        <taxon>Harenicola</taxon>
    </lineage>
</organism>
<dbReference type="EMBL" id="JADQAZ010000004">
    <property type="protein sequence ID" value="MBT0959423.1"/>
    <property type="molecule type" value="Genomic_DNA"/>
</dbReference>
<dbReference type="InterPro" id="IPR024091">
    <property type="entry name" value="LnmK-like_bifun_acyl/decarbox"/>
</dbReference>
<evidence type="ECO:0000313" key="1">
    <source>
        <dbReference type="EMBL" id="MBT0959423.1"/>
    </source>
</evidence>
<dbReference type="NCBIfam" id="TIGR04098">
    <property type="entry name" value="LnmK_bifunc"/>
    <property type="match status" value="1"/>
</dbReference>
<sequence length="258" mass="28106">MLDLQPQSVTHEGVTQQILGMQQLGPDGLSEQWLLGACGDLHWTLLARSLGQDSLRFQSADGRPLYAAFCATRIDLASSGSLLGEHISIHSEIAAATGPKIGSRHVLRHRGRVIGSLLMLSTFVAHDETGSNRRIMRARPSGSCTLPAAGPDLMALDHRARQTSRRHRGHAMPLANAKRIDPSYALDFNAVGLLYFPSFSRFAESAQQSPRPLRMREVVYLGNLDAGEALYVHRSKAETLIAGPDGRILAQARDERAA</sequence>
<reference evidence="1 2" key="1">
    <citation type="journal article" date="2021" name="Arch. Microbiol.">
        <title>Harenicola maris gen. nov., sp. nov. isolated from the Sea of Japan shallow sediments.</title>
        <authorList>
            <person name="Romanenko L.A."/>
            <person name="Kurilenko V.V."/>
            <person name="Chernysheva N.Y."/>
            <person name="Tekutyeva L.A."/>
            <person name="Velansky P.V."/>
            <person name="Svetashev V.I."/>
            <person name="Isaeva M.P."/>
        </authorList>
    </citation>
    <scope>NUCLEOTIDE SEQUENCE [LARGE SCALE GENOMIC DNA]</scope>
    <source>
        <strain evidence="1 2">KMM 3653</strain>
    </source>
</reference>
<protein>
    <submittedName>
        <fullName evidence="1">Uncharacterized protein</fullName>
    </submittedName>
</protein>
<dbReference type="AlphaFoldDB" id="A0AAP2CSS6"/>